<dbReference type="RefSeq" id="WP_354008410.1">
    <property type="nucleotide sequence ID" value="NZ_JBEWTA010000001.1"/>
</dbReference>
<gene>
    <name evidence="4" type="ORF">V5J35_003509</name>
</gene>
<keyword evidence="2 4" id="KW-0436">Ligase</keyword>
<evidence type="ECO:0000313" key="4">
    <source>
        <dbReference type="EMBL" id="MET4758317.1"/>
    </source>
</evidence>
<dbReference type="PANTHER" id="PTHR43201">
    <property type="entry name" value="ACYL-COA SYNTHETASE"/>
    <property type="match status" value="1"/>
</dbReference>
<dbReference type="PANTHER" id="PTHR43201:SF5">
    <property type="entry name" value="MEDIUM-CHAIN ACYL-COA LIGASE ACSF2, MITOCHONDRIAL"/>
    <property type="match status" value="1"/>
</dbReference>
<organism evidence="4 5">
    <name type="scientific">Endozoicomonas lisbonensis</name>
    <dbReference type="NCBI Taxonomy" id="3120522"/>
    <lineage>
        <taxon>Bacteria</taxon>
        <taxon>Pseudomonadati</taxon>
        <taxon>Pseudomonadota</taxon>
        <taxon>Gammaproteobacteria</taxon>
        <taxon>Oceanospirillales</taxon>
        <taxon>Endozoicomonadaceae</taxon>
        <taxon>Endozoicomonas</taxon>
    </lineage>
</organism>
<dbReference type="GO" id="GO:0016874">
    <property type="term" value="F:ligase activity"/>
    <property type="evidence" value="ECO:0007669"/>
    <property type="project" value="UniProtKB-KW"/>
</dbReference>
<proteinExistence type="inferred from homology"/>
<comment type="caution">
    <text evidence="4">The sequence shown here is derived from an EMBL/GenBank/DDBJ whole genome shotgun (WGS) entry which is preliminary data.</text>
</comment>
<evidence type="ECO:0000256" key="1">
    <source>
        <dbReference type="ARBA" id="ARBA00006432"/>
    </source>
</evidence>
<evidence type="ECO:0000256" key="2">
    <source>
        <dbReference type="ARBA" id="ARBA00022598"/>
    </source>
</evidence>
<dbReference type="SUPFAM" id="SSF56801">
    <property type="entry name" value="Acetyl-CoA synthetase-like"/>
    <property type="match status" value="1"/>
</dbReference>
<comment type="similarity">
    <text evidence="1">Belongs to the ATP-dependent AMP-binding enzyme family.</text>
</comment>
<dbReference type="Pfam" id="PF13193">
    <property type="entry name" value="AMP-binding_C"/>
    <property type="match status" value="1"/>
</dbReference>
<name>A0ABV2SKM3_9GAMM</name>
<accession>A0ABV2SKM3</accession>
<dbReference type="Proteomes" id="UP001549366">
    <property type="component" value="Unassembled WGS sequence"/>
</dbReference>
<dbReference type="Gene3D" id="3.30.300.30">
    <property type="match status" value="1"/>
</dbReference>
<reference evidence="4 5" key="1">
    <citation type="submission" date="2024-06" db="EMBL/GenBank/DDBJ databases">
        <title>Genomic Encyclopedia of Type Strains, Phase V (KMG-V): Genome sequencing to study the core and pangenomes of soil and plant-associated prokaryotes.</title>
        <authorList>
            <person name="Whitman W."/>
        </authorList>
    </citation>
    <scope>NUCLEOTIDE SEQUENCE [LARGE SCALE GENOMIC DNA]</scope>
    <source>
        <strain evidence="4 5">NE40</strain>
    </source>
</reference>
<dbReference type="EMBL" id="JBEWTB010000002">
    <property type="protein sequence ID" value="MET4758317.1"/>
    <property type="molecule type" value="Genomic_DNA"/>
</dbReference>
<evidence type="ECO:0000259" key="3">
    <source>
        <dbReference type="Pfam" id="PF13193"/>
    </source>
</evidence>
<protein>
    <submittedName>
        <fullName evidence="4">Acyl-CoA synthetase (AMP-forming)/AMP-acid ligase II</fullName>
    </submittedName>
</protein>
<keyword evidence="5" id="KW-1185">Reference proteome</keyword>
<sequence length="115" mass="12990">MNEAGYLRITDRIKDMIITGGFNVYIENVLSAHKSVAQAAIVGVPDKRMGEVAMAYIIPSASYQPEASDIIDWCRQEMANYKVPRHVRFVESFPLNASGKVLKFELRERAKVELD</sequence>
<evidence type="ECO:0000313" key="5">
    <source>
        <dbReference type="Proteomes" id="UP001549366"/>
    </source>
</evidence>
<feature type="domain" description="AMP-binding enzyme C-terminal" evidence="3">
    <location>
        <begin position="26"/>
        <end position="100"/>
    </location>
</feature>
<dbReference type="InterPro" id="IPR045851">
    <property type="entry name" value="AMP-bd_C_sf"/>
</dbReference>
<dbReference type="InterPro" id="IPR025110">
    <property type="entry name" value="AMP-bd_C"/>
</dbReference>